<dbReference type="AlphaFoldDB" id="A0A2Z2NRH9"/>
<keyword evidence="4" id="KW-0963">Cytoplasm</keyword>
<comment type="subcellular location">
    <subcellularLocation>
        <location evidence="4">Cytoplasm</location>
    </subcellularLocation>
</comment>
<evidence type="ECO:0000313" key="6">
    <source>
        <dbReference type="EMBL" id="ASJ74116.1"/>
    </source>
</evidence>
<dbReference type="CDD" id="cd00293">
    <property type="entry name" value="USP-like"/>
    <property type="match status" value="1"/>
</dbReference>
<dbReference type="SUPFAM" id="SSF52402">
    <property type="entry name" value="Adenine nucleotide alpha hydrolases-like"/>
    <property type="match status" value="1"/>
</dbReference>
<dbReference type="PRINTS" id="PR01438">
    <property type="entry name" value="UNVRSLSTRESS"/>
</dbReference>
<dbReference type="PANTHER" id="PTHR46268:SF27">
    <property type="entry name" value="UNIVERSAL STRESS PROTEIN RV2623"/>
    <property type="match status" value="1"/>
</dbReference>
<sequence length="163" mass="18369">MRTSTSRILFTTDLSKNSTYALHHAVSLAKSTGARLHILHVAEPMSEDARITMRLFFQDEAARETALRTRGEYIKAELDERQTAFWPTVAEENQSVRAQIDSIDVVEGHPAEVILRRSRELDCDLIVLGAHSHGFSQTFLGSVAKRVLRRATIPTLVVPYRPE</sequence>
<dbReference type="InterPro" id="IPR014729">
    <property type="entry name" value="Rossmann-like_a/b/a_fold"/>
</dbReference>
<protein>
    <recommendedName>
        <fullName evidence="4">Universal stress protein</fullName>
    </recommendedName>
</protein>
<evidence type="ECO:0000256" key="4">
    <source>
        <dbReference type="PIRNR" id="PIRNR006276"/>
    </source>
</evidence>
<dbReference type="InterPro" id="IPR006016">
    <property type="entry name" value="UspA"/>
</dbReference>
<evidence type="ECO:0000256" key="1">
    <source>
        <dbReference type="ARBA" id="ARBA00008791"/>
    </source>
</evidence>
<gene>
    <name evidence="6" type="primary">teaD_2</name>
    <name evidence="6" type="ORF">IMCC3135_20190</name>
</gene>
<dbReference type="EMBL" id="CP018632">
    <property type="protein sequence ID" value="ASJ74116.1"/>
    <property type="molecule type" value="Genomic_DNA"/>
</dbReference>
<dbReference type="OrthoDB" id="9804721at2"/>
<keyword evidence="2" id="KW-0547">Nucleotide-binding</keyword>
<evidence type="ECO:0000313" key="7">
    <source>
        <dbReference type="Proteomes" id="UP000250079"/>
    </source>
</evidence>
<dbReference type="GO" id="GO:0005737">
    <property type="term" value="C:cytoplasm"/>
    <property type="evidence" value="ECO:0007669"/>
    <property type="project" value="UniProtKB-SubCell"/>
</dbReference>
<keyword evidence="3" id="KW-0067">ATP-binding</keyword>
<dbReference type="Gene3D" id="3.40.50.620">
    <property type="entry name" value="HUPs"/>
    <property type="match status" value="1"/>
</dbReference>
<evidence type="ECO:0000256" key="3">
    <source>
        <dbReference type="ARBA" id="ARBA00022840"/>
    </source>
</evidence>
<evidence type="ECO:0000256" key="2">
    <source>
        <dbReference type="ARBA" id="ARBA00022741"/>
    </source>
</evidence>
<dbReference type="Pfam" id="PF00582">
    <property type="entry name" value="Usp"/>
    <property type="match status" value="1"/>
</dbReference>
<feature type="domain" description="UspA" evidence="5">
    <location>
        <begin position="6"/>
        <end position="159"/>
    </location>
</feature>
<name>A0A2Z2NRH9_9GAMM</name>
<dbReference type="KEGG" id="gai:IMCC3135_20190"/>
<comment type="similarity">
    <text evidence="1 4">Belongs to the universal stress protein A family.</text>
</comment>
<accession>A0A2Z2NRH9</accession>
<dbReference type="PANTHER" id="PTHR46268">
    <property type="entry name" value="STRESS RESPONSE PROTEIN NHAX"/>
    <property type="match status" value="1"/>
</dbReference>
<evidence type="ECO:0000259" key="5">
    <source>
        <dbReference type="Pfam" id="PF00582"/>
    </source>
</evidence>
<reference evidence="6 7" key="1">
    <citation type="submission" date="2016-12" db="EMBL/GenBank/DDBJ databases">
        <authorList>
            <person name="Song W.-J."/>
            <person name="Kurnit D.M."/>
        </authorList>
    </citation>
    <scope>NUCLEOTIDE SEQUENCE [LARGE SCALE GENOMIC DNA]</scope>
    <source>
        <strain evidence="6 7">IMCC3135</strain>
    </source>
</reference>
<keyword evidence="7" id="KW-1185">Reference proteome</keyword>
<dbReference type="PIRSF" id="PIRSF006276">
    <property type="entry name" value="UspA"/>
    <property type="match status" value="1"/>
</dbReference>
<dbReference type="InterPro" id="IPR006015">
    <property type="entry name" value="Universal_stress_UspA"/>
</dbReference>
<proteinExistence type="inferred from homology"/>
<dbReference type="GO" id="GO:0005524">
    <property type="term" value="F:ATP binding"/>
    <property type="evidence" value="ECO:0007669"/>
    <property type="project" value="UniProtKB-KW"/>
</dbReference>
<organism evidence="6 7">
    <name type="scientific">Granulosicoccus antarcticus IMCC3135</name>
    <dbReference type="NCBI Taxonomy" id="1192854"/>
    <lineage>
        <taxon>Bacteria</taxon>
        <taxon>Pseudomonadati</taxon>
        <taxon>Pseudomonadota</taxon>
        <taxon>Gammaproteobacteria</taxon>
        <taxon>Chromatiales</taxon>
        <taxon>Granulosicoccaceae</taxon>
        <taxon>Granulosicoccus</taxon>
    </lineage>
</organism>
<dbReference type="Proteomes" id="UP000250079">
    <property type="component" value="Chromosome"/>
</dbReference>
<dbReference type="RefSeq" id="WP_088921956.1">
    <property type="nucleotide sequence ID" value="NZ_CP018632.1"/>
</dbReference>